<keyword evidence="3" id="KW-0336">GPI-anchor</keyword>
<dbReference type="GO" id="GO:0010215">
    <property type="term" value="P:cellulose microfibril organization"/>
    <property type="evidence" value="ECO:0007669"/>
    <property type="project" value="InterPro"/>
</dbReference>
<keyword evidence="6" id="KW-0449">Lipoprotein</keyword>
<dbReference type="GO" id="GO:0005886">
    <property type="term" value="C:plasma membrane"/>
    <property type="evidence" value="ECO:0007669"/>
    <property type="project" value="UniProtKB-SubCell"/>
</dbReference>
<keyword evidence="5" id="KW-0325">Glycoprotein</keyword>
<dbReference type="Proteomes" id="UP000436088">
    <property type="component" value="Unassembled WGS sequence"/>
</dbReference>
<comment type="subcellular location">
    <subcellularLocation>
        <location evidence="1">Cell membrane</location>
        <topology evidence="1">Lipid-anchor</topology>
        <topology evidence="1">GPI-anchor</topology>
    </subcellularLocation>
</comment>
<comment type="similarity">
    <text evidence="2">Belongs to the COBRA family.</text>
</comment>
<dbReference type="PANTHER" id="PTHR31673">
    <property type="entry name" value="PROTEIN COBRA"/>
    <property type="match status" value="1"/>
</dbReference>
<reference evidence="8" key="1">
    <citation type="submission" date="2019-09" db="EMBL/GenBank/DDBJ databases">
        <title>Draft genome information of white flower Hibiscus syriacus.</title>
        <authorList>
            <person name="Kim Y.-M."/>
        </authorList>
    </citation>
    <scope>NUCLEOTIDE SEQUENCE [LARGE SCALE GENOMIC DNA]</scope>
    <source>
        <strain evidence="8">YM2019G1</strain>
    </source>
</reference>
<gene>
    <name evidence="8" type="ORF">F3Y22_tig00112411pilonHSYRG00152</name>
</gene>
<evidence type="ECO:0000313" key="9">
    <source>
        <dbReference type="Proteomes" id="UP000436088"/>
    </source>
</evidence>
<evidence type="ECO:0000256" key="1">
    <source>
        <dbReference type="ARBA" id="ARBA00004609"/>
    </source>
</evidence>
<dbReference type="InterPro" id="IPR006918">
    <property type="entry name" value="COBRA_pln"/>
</dbReference>
<dbReference type="GO" id="GO:0098552">
    <property type="term" value="C:side of membrane"/>
    <property type="evidence" value="ECO:0007669"/>
    <property type="project" value="UniProtKB-KW"/>
</dbReference>
<name>A0A6A2WZZ0_HIBSY</name>
<dbReference type="EMBL" id="VEPZ02001575">
    <property type="protein sequence ID" value="KAE8667421.1"/>
    <property type="molecule type" value="Genomic_DNA"/>
</dbReference>
<dbReference type="AlphaFoldDB" id="A0A6A2WZZ0"/>
<evidence type="ECO:0000256" key="6">
    <source>
        <dbReference type="ARBA" id="ARBA00023288"/>
    </source>
</evidence>
<dbReference type="Pfam" id="PF25079">
    <property type="entry name" value="COB_C"/>
    <property type="match status" value="1"/>
</dbReference>
<evidence type="ECO:0000256" key="4">
    <source>
        <dbReference type="ARBA" id="ARBA00022729"/>
    </source>
</evidence>
<comment type="caution">
    <text evidence="8">The sequence shown here is derived from an EMBL/GenBank/DDBJ whole genome shotgun (WGS) entry which is preliminary data.</text>
</comment>
<proteinExistence type="inferred from homology"/>
<feature type="domain" description="COBRA C-terminal" evidence="7">
    <location>
        <begin position="214"/>
        <end position="257"/>
    </location>
</feature>
<accession>A0A6A2WZZ0</accession>
<keyword evidence="3" id="KW-0472">Membrane</keyword>
<evidence type="ECO:0000256" key="2">
    <source>
        <dbReference type="ARBA" id="ARBA00005507"/>
    </source>
</evidence>
<evidence type="ECO:0000259" key="7">
    <source>
        <dbReference type="Pfam" id="PF25079"/>
    </source>
</evidence>
<dbReference type="GO" id="GO:0052324">
    <property type="term" value="P:plant-type cell wall cellulose biosynthetic process"/>
    <property type="evidence" value="ECO:0007669"/>
    <property type="project" value="TreeGrafter"/>
</dbReference>
<evidence type="ECO:0000256" key="5">
    <source>
        <dbReference type="ARBA" id="ARBA00023180"/>
    </source>
</evidence>
<evidence type="ECO:0000313" key="8">
    <source>
        <dbReference type="EMBL" id="KAE8667421.1"/>
    </source>
</evidence>
<keyword evidence="9" id="KW-1185">Reference proteome</keyword>
<dbReference type="PANTHER" id="PTHR31673:SF30">
    <property type="entry name" value="COBRA-LIKE PROTEIN 6"/>
    <property type="match status" value="1"/>
</dbReference>
<sequence length="286" mass="31728">MCGNWDGIGQVMKQFGACKELRPASKETALASKEMSDSAGDNFNFNMPEKFTIGVQGYTCAAPVQVAPIKYNSNCGHRWTQVLGRYSSDWRSSVVLALFFSWIELKLTMYACMCVLHGHGMGLFLVPSAAAAAKDCLEENVYKFLLNTVVVATNERYESGVNVFGEVKITVHDHNNLKNYSEWNLVALHPNLKSLVQVFSFNYEPVSQYGFISGGNVQTEMLLHKDADMFSFREGWGYPRRTLSNGDECVMPPPDGYPMLPSMGDHGAKLSVIAIFFSLLLAILCA</sequence>
<protein>
    <recommendedName>
        <fullName evidence="7">COBRA C-terminal domain-containing protein</fullName>
    </recommendedName>
</protein>
<organism evidence="8 9">
    <name type="scientific">Hibiscus syriacus</name>
    <name type="common">Rose of Sharon</name>
    <dbReference type="NCBI Taxonomy" id="106335"/>
    <lineage>
        <taxon>Eukaryota</taxon>
        <taxon>Viridiplantae</taxon>
        <taxon>Streptophyta</taxon>
        <taxon>Embryophyta</taxon>
        <taxon>Tracheophyta</taxon>
        <taxon>Spermatophyta</taxon>
        <taxon>Magnoliopsida</taxon>
        <taxon>eudicotyledons</taxon>
        <taxon>Gunneridae</taxon>
        <taxon>Pentapetalae</taxon>
        <taxon>rosids</taxon>
        <taxon>malvids</taxon>
        <taxon>Malvales</taxon>
        <taxon>Malvaceae</taxon>
        <taxon>Malvoideae</taxon>
        <taxon>Hibiscus</taxon>
    </lineage>
</organism>
<dbReference type="InterPro" id="IPR056900">
    <property type="entry name" value="COB_C"/>
</dbReference>
<keyword evidence="4" id="KW-0732">Signal</keyword>
<evidence type="ECO:0000256" key="3">
    <source>
        <dbReference type="ARBA" id="ARBA00022622"/>
    </source>
</evidence>